<feature type="binding site" evidence="2">
    <location>
        <position position="99"/>
    </location>
    <ligand>
        <name>Mg(2+)</name>
        <dbReference type="ChEBI" id="CHEBI:18420"/>
    </ligand>
</feature>
<proteinExistence type="inferred from homology"/>
<keyword evidence="2" id="KW-0067">ATP-binding</keyword>
<comment type="catalytic activity">
    <reaction evidence="2">
        <text>(7R,8S)-7,8-diammoniononanoate + CO2 + ATP = (4R,5S)-dethiobiotin + ADP + phosphate + 3 H(+)</text>
        <dbReference type="Rhea" id="RHEA:15805"/>
        <dbReference type="ChEBI" id="CHEBI:15378"/>
        <dbReference type="ChEBI" id="CHEBI:16526"/>
        <dbReference type="ChEBI" id="CHEBI:30616"/>
        <dbReference type="ChEBI" id="CHEBI:43474"/>
        <dbReference type="ChEBI" id="CHEBI:149469"/>
        <dbReference type="ChEBI" id="CHEBI:149473"/>
        <dbReference type="ChEBI" id="CHEBI:456216"/>
        <dbReference type="EC" id="6.3.3.3"/>
    </reaction>
</comment>
<dbReference type="Proteomes" id="UP000240357">
    <property type="component" value="Unassembled WGS sequence"/>
</dbReference>
<keyword evidence="1 2" id="KW-0093">Biotin biosynthesis</keyword>
<feature type="binding site" evidence="2">
    <location>
        <position position="16"/>
    </location>
    <ligand>
        <name>Mg(2+)</name>
        <dbReference type="ChEBI" id="CHEBI:18420"/>
    </ligand>
</feature>
<comment type="subcellular location">
    <subcellularLocation>
        <location evidence="2">Cytoplasm</location>
    </subcellularLocation>
</comment>
<evidence type="ECO:0000256" key="2">
    <source>
        <dbReference type="HAMAP-Rule" id="MF_00336"/>
    </source>
</evidence>
<dbReference type="Gene3D" id="3.40.50.300">
    <property type="entry name" value="P-loop containing nucleotide triphosphate hydrolases"/>
    <property type="match status" value="1"/>
</dbReference>
<comment type="subunit">
    <text evidence="2">Homodimer.</text>
</comment>
<feature type="binding site" evidence="2">
    <location>
        <position position="185"/>
    </location>
    <ligand>
        <name>ATP</name>
        <dbReference type="ChEBI" id="CHEBI:30616"/>
    </ligand>
</feature>
<comment type="cofactor">
    <cofactor evidence="2">
        <name>Mg(2+)</name>
        <dbReference type="ChEBI" id="CHEBI:18420"/>
    </cofactor>
</comment>
<dbReference type="SUPFAM" id="SSF52540">
    <property type="entry name" value="P-loop containing nucleoside triphosphate hydrolases"/>
    <property type="match status" value="1"/>
</dbReference>
<reference evidence="3 4" key="1">
    <citation type="submission" date="2018-03" db="EMBL/GenBank/DDBJ databases">
        <title>Adhaeribacter sp. HMF7605 Genome sequencing and assembly.</title>
        <authorList>
            <person name="Kang H."/>
            <person name="Kang J."/>
            <person name="Cha I."/>
            <person name="Kim H."/>
            <person name="Joh K."/>
        </authorList>
    </citation>
    <scope>NUCLEOTIDE SEQUENCE [LARGE SCALE GENOMIC DNA]</scope>
    <source>
        <strain evidence="3 4">HMF7605</strain>
    </source>
</reference>
<organism evidence="3 4">
    <name type="scientific">Adhaeribacter arboris</name>
    <dbReference type="NCBI Taxonomy" id="2072846"/>
    <lineage>
        <taxon>Bacteria</taxon>
        <taxon>Pseudomonadati</taxon>
        <taxon>Bacteroidota</taxon>
        <taxon>Cytophagia</taxon>
        <taxon>Cytophagales</taxon>
        <taxon>Hymenobacteraceae</taxon>
        <taxon>Adhaeribacter</taxon>
    </lineage>
</organism>
<comment type="caution">
    <text evidence="2">Lacks conserved residue(s) required for the propagation of feature annotation.</text>
</comment>
<feature type="binding site" evidence="2">
    <location>
        <begin position="99"/>
        <end position="102"/>
    </location>
    <ligand>
        <name>ATP</name>
        <dbReference type="ChEBI" id="CHEBI:30616"/>
    </ligand>
</feature>
<feature type="binding site" evidence="2">
    <location>
        <position position="43"/>
    </location>
    <ligand>
        <name>Mg(2+)</name>
        <dbReference type="ChEBI" id="CHEBI:18420"/>
    </ligand>
</feature>
<feature type="active site" evidence="2">
    <location>
        <position position="32"/>
    </location>
</feature>
<gene>
    <name evidence="2 3" type="primary">bioD</name>
    <name evidence="3" type="ORF">AHMF7605_24545</name>
</gene>
<keyword evidence="2" id="KW-0436">Ligase</keyword>
<feature type="binding site" evidence="2">
    <location>
        <begin position="12"/>
        <end position="17"/>
    </location>
    <ligand>
        <name>ATP</name>
        <dbReference type="ChEBI" id="CHEBI:30616"/>
    </ligand>
</feature>
<name>A0A2T2YPN7_9BACT</name>
<keyword evidence="4" id="KW-1185">Reference proteome</keyword>
<keyword evidence="2" id="KW-0963">Cytoplasm</keyword>
<keyword evidence="2" id="KW-0479">Metal-binding</keyword>
<dbReference type="UniPathway" id="UPA00078">
    <property type="reaction ID" value="UER00161"/>
</dbReference>
<comment type="pathway">
    <text evidence="2">Cofactor biosynthesis; biotin biosynthesis; biotin from 7,8-diaminononanoate: step 1/2.</text>
</comment>
<dbReference type="GO" id="GO:0004141">
    <property type="term" value="F:dethiobiotin synthase activity"/>
    <property type="evidence" value="ECO:0007669"/>
    <property type="project" value="UniProtKB-UniRule"/>
</dbReference>
<dbReference type="GO" id="GO:0000287">
    <property type="term" value="F:magnesium ion binding"/>
    <property type="evidence" value="ECO:0007669"/>
    <property type="project" value="UniProtKB-UniRule"/>
</dbReference>
<dbReference type="Pfam" id="PF13500">
    <property type="entry name" value="AAA_26"/>
    <property type="match status" value="1"/>
</dbReference>
<dbReference type="OrthoDB" id="9802097at2"/>
<dbReference type="EC" id="6.3.3.3" evidence="2"/>
<evidence type="ECO:0000256" key="1">
    <source>
        <dbReference type="ARBA" id="ARBA00022756"/>
    </source>
</evidence>
<dbReference type="PANTHER" id="PTHR43210">
    <property type="entry name" value="DETHIOBIOTIN SYNTHETASE"/>
    <property type="match status" value="1"/>
</dbReference>
<comment type="function">
    <text evidence="2">Catalyzes a mechanistically unusual reaction, the ATP-dependent insertion of CO2 between the N7 and N8 nitrogen atoms of 7,8-diaminopelargonic acid (DAPA, also called 7,8-diammoniononanoate) to form a ureido ring.</text>
</comment>
<dbReference type="HAMAP" id="MF_00336">
    <property type="entry name" value="BioD"/>
    <property type="match status" value="1"/>
</dbReference>
<dbReference type="RefSeq" id="WP_106933604.1">
    <property type="nucleotide sequence ID" value="NZ_PYFT01000001.1"/>
</dbReference>
<evidence type="ECO:0000313" key="4">
    <source>
        <dbReference type="Proteomes" id="UP000240357"/>
    </source>
</evidence>
<dbReference type="GO" id="GO:0005524">
    <property type="term" value="F:ATP binding"/>
    <property type="evidence" value="ECO:0007669"/>
    <property type="project" value="UniProtKB-UniRule"/>
</dbReference>
<dbReference type="NCBIfam" id="TIGR00347">
    <property type="entry name" value="bioD"/>
    <property type="match status" value="1"/>
</dbReference>
<evidence type="ECO:0000313" key="3">
    <source>
        <dbReference type="EMBL" id="PSR57439.1"/>
    </source>
</evidence>
<comment type="caution">
    <text evidence="3">The sequence shown here is derived from an EMBL/GenBank/DDBJ whole genome shotgun (WGS) entry which is preliminary data.</text>
</comment>
<feature type="binding site" evidence="2">
    <location>
        <position position="43"/>
    </location>
    <ligand>
        <name>ATP</name>
        <dbReference type="ChEBI" id="CHEBI:30616"/>
    </ligand>
</feature>
<dbReference type="GO" id="GO:0005829">
    <property type="term" value="C:cytosol"/>
    <property type="evidence" value="ECO:0007669"/>
    <property type="project" value="TreeGrafter"/>
</dbReference>
<keyword evidence="2" id="KW-0460">Magnesium</keyword>
<comment type="similarity">
    <text evidence="2">Belongs to the dethiobiotin synthetase family.</text>
</comment>
<keyword evidence="2" id="KW-0547">Nucleotide-binding</keyword>
<dbReference type="InterPro" id="IPR004472">
    <property type="entry name" value="DTB_synth_BioD"/>
</dbReference>
<protein>
    <recommendedName>
        <fullName evidence="2">ATP-dependent dethiobiotin synthetase BioD</fullName>
        <ecNumber evidence="2">6.3.3.3</ecNumber>
    </recommendedName>
    <alternativeName>
        <fullName evidence="2">DTB synthetase</fullName>
        <shortName evidence="2">DTBS</shortName>
    </alternativeName>
    <alternativeName>
        <fullName evidence="2">Dethiobiotin synthase</fullName>
    </alternativeName>
</protein>
<dbReference type="PIRSF" id="PIRSF006755">
    <property type="entry name" value="DTB_synth"/>
    <property type="match status" value="1"/>
</dbReference>
<dbReference type="InterPro" id="IPR027417">
    <property type="entry name" value="P-loop_NTPase"/>
</dbReference>
<sequence length="205" mass="22271">MKKLFITGIGTDVGKTIVAAIVAEALQADYWKPVQSGNLDHTDTDTVKELISNQRTTFHPEAYRLQLPASPHQAAAAENITLDPNQMLLPKTDNILVIEGAGGLLVPLNSAFLIIDLIAQLKAEVILVSRNYLGSINHTLLSIEYLRQRQIPVAGIVFNGPPTPASEDFISTYSGLTKLPSVLPESEINAATIKRYAALFRSVLL</sequence>
<dbReference type="GO" id="GO:0009102">
    <property type="term" value="P:biotin biosynthetic process"/>
    <property type="evidence" value="ECO:0007669"/>
    <property type="project" value="UniProtKB-UniRule"/>
</dbReference>
<feature type="binding site" evidence="2">
    <location>
        <position position="36"/>
    </location>
    <ligand>
        <name>substrate</name>
    </ligand>
</feature>
<dbReference type="EMBL" id="PYFT01000001">
    <property type="protein sequence ID" value="PSR57439.1"/>
    <property type="molecule type" value="Genomic_DNA"/>
</dbReference>
<dbReference type="PANTHER" id="PTHR43210:SF5">
    <property type="entry name" value="DETHIOBIOTIN SYNTHETASE"/>
    <property type="match status" value="1"/>
</dbReference>
<dbReference type="CDD" id="cd03109">
    <property type="entry name" value="DTBS"/>
    <property type="match status" value="1"/>
</dbReference>
<accession>A0A2T2YPN7</accession>
<dbReference type="AlphaFoldDB" id="A0A2T2YPN7"/>